<organism evidence="3 4">
    <name type="scientific">Prevotella aurantiaca</name>
    <dbReference type="NCBI Taxonomy" id="596085"/>
    <lineage>
        <taxon>Bacteria</taxon>
        <taxon>Pseudomonadati</taxon>
        <taxon>Bacteroidota</taxon>
        <taxon>Bacteroidia</taxon>
        <taxon>Bacteroidales</taxon>
        <taxon>Prevotellaceae</taxon>
        <taxon>Prevotella</taxon>
    </lineage>
</organism>
<sequence length="343" mass="40067">MKEKGIELANISKYRGELMGLAILFVMLFHVSVPRTDAFFGLRRMGNIGVDMFFFLSGIGLWYSWTRNADAMNFFKKRLLRIYPAWLILASLYYIPDFLAIPWVKHSGNSTNIIDLIGDITINWDFWLNDELTFWYIPATMMLYLITPAYLSLIIKHPTYRWIPAIMIAWCVAVKYVVPINETVGHIEIFWSRVPIYLIGLNFGATVKEKRTLEASSIWLILLTFVGMLATCIYLEQVRHGRFPLFLERMLYIPLTITGIILLCIVLKKASNKYLHKALIFVGGISLELYLLHNHFILIYIERLSWHYWAKFFATLVIALPLAWFLHIGVEKITTKIERNQER</sequence>
<feature type="transmembrane region" description="Helical" evidence="1">
    <location>
        <begin position="307"/>
        <end position="330"/>
    </location>
</feature>
<dbReference type="InterPro" id="IPR050879">
    <property type="entry name" value="Acyltransferase_3"/>
</dbReference>
<reference evidence="3" key="1">
    <citation type="submission" date="2020-04" db="EMBL/GenBank/DDBJ databases">
        <title>Deep metagenomics examines the oral microbiome during advanced dental caries in children, revealing novel taxa and co-occurrences with host molecules.</title>
        <authorList>
            <person name="Baker J.L."/>
            <person name="Morton J.T."/>
            <person name="Dinis M."/>
            <person name="Alvarez R."/>
            <person name="Tran N.C."/>
            <person name="Knight R."/>
            <person name="Edlund A."/>
        </authorList>
    </citation>
    <scope>NUCLEOTIDE SEQUENCE</scope>
    <source>
        <strain evidence="3">JCVI_44_bin.5</strain>
    </source>
</reference>
<feature type="transmembrane region" description="Helical" evidence="1">
    <location>
        <begin position="85"/>
        <end position="104"/>
    </location>
</feature>
<dbReference type="Pfam" id="PF01757">
    <property type="entry name" value="Acyl_transf_3"/>
    <property type="match status" value="1"/>
</dbReference>
<feature type="transmembrane region" description="Helical" evidence="1">
    <location>
        <begin position="219"/>
        <end position="238"/>
    </location>
</feature>
<keyword evidence="3" id="KW-0808">Transferase</keyword>
<evidence type="ECO:0000256" key="1">
    <source>
        <dbReference type="SAM" id="Phobius"/>
    </source>
</evidence>
<feature type="domain" description="Acyltransferase 3" evidence="2">
    <location>
        <begin position="20"/>
        <end position="326"/>
    </location>
</feature>
<dbReference type="GO" id="GO:0016020">
    <property type="term" value="C:membrane"/>
    <property type="evidence" value="ECO:0007669"/>
    <property type="project" value="TreeGrafter"/>
</dbReference>
<protein>
    <submittedName>
        <fullName evidence="3">Acyltransferase</fullName>
    </submittedName>
</protein>
<dbReference type="PANTHER" id="PTHR23028">
    <property type="entry name" value="ACETYLTRANSFERASE"/>
    <property type="match status" value="1"/>
</dbReference>
<keyword evidence="1" id="KW-0812">Transmembrane</keyword>
<keyword evidence="1" id="KW-0472">Membrane</keyword>
<keyword evidence="1" id="KW-1133">Transmembrane helix</keyword>
<evidence type="ECO:0000313" key="3">
    <source>
        <dbReference type="EMBL" id="MBF1385064.1"/>
    </source>
</evidence>
<evidence type="ECO:0000259" key="2">
    <source>
        <dbReference type="Pfam" id="PF01757"/>
    </source>
</evidence>
<dbReference type="GO" id="GO:0000271">
    <property type="term" value="P:polysaccharide biosynthetic process"/>
    <property type="evidence" value="ECO:0007669"/>
    <property type="project" value="TreeGrafter"/>
</dbReference>
<dbReference type="GO" id="GO:0016747">
    <property type="term" value="F:acyltransferase activity, transferring groups other than amino-acyl groups"/>
    <property type="evidence" value="ECO:0007669"/>
    <property type="project" value="InterPro"/>
</dbReference>
<feature type="transmembrane region" description="Helical" evidence="1">
    <location>
        <begin position="250"/>
        <end position="267"/>
    </location>
</feature>
<feature type="transmembrane region" description="Helical" evidence="1">
    <location>
        <begin position="134"/>
        <end position="155"/>
    </location>
</feature>
<dbReference type="RefSeq" id="WP_273160952.1">
    <property type="nucleotide sequence ID" value="NZ_JABZSJ010000064.1"/>
</dbReference>
<dbReference type="AlphaFoldDB" id="A0A930HNG1"/>
<dbReference type="Proteomes" id="UP000771736">
    <property type="component" value="Unassembled WGS sequence"/>
</dbReference>
<proteinExistence type="predicted"/>
<feature type="transmembrane region" description="Helical" evidence="1">
    <location>
        <begin position="45"/>
        <end position="65"/>
    </location>
</feature>
<name>A0A930HNG1_9BACT</name>
<feature type="transmembrane region" description="Helical" evidence="1">
    <location>
        <begin position="162"/>
        <end position="178"/>
    </location>
</feature>
<dbReference type="EMBL" id="JABZSJ010000064">
    <property type="protein sequence ID" value="MBF1385064.1"/>
    <property type="molecule type" value="Genomic_DNA"/>
</dbReference>
<dbReference type="InterPro" id="IPR002656">
    <property type="entry name" value="Acyl_transf_3_dom"/>
</dbReference>
<feature type="transmembrane region" description="Helical" evidence="1">
    <location>
        <begin position="279"/>
        <end position="301"/>
    </location>
</feature>
<accession>A0A930HNG1</accession>
<keyword evidence="3" id="KW-0012">Acyltransferase</keyword>
<gene>
    <name evidence="3" type="ORF">HXN26_09495</name>
</gene>
<evidence type="ECO:0000313" key="4">
    <source>
        <dbReference type="Proteomes" id="UP000771736"/>
    </source>
</evidence>
<comment type="caution">
    <text evidence="3">The sequence shown here is derived from an EMBL/GenBank/DDBJ whole genome shotgun (WGS) entry which is preliminary data.</text>
</comment>
<feature type="transmembrane region" description="Helical" evidence="1">
    <location>
        <begin position="16"/>
        <end position="33"/>
    </location>
</feature>
<dbReference type="PANTHER" id="PTHR23028:SF53">
    <property type="entry name" value="ACYL_TRANSF_3 DOMAIN-CONTAINING PROTEIN"/>
    <property type="match status" value="1"/>
</dbReference>
<feature type="transmembrane region" description="Helical" evidence="1">
    <location>
        <begin position="190"/>
        <end position="207"/>
    </location>
</feature>